<dbReference type="CDD" id="cd01723">
    <property type="entry name" value="LSm4"/>
    <property type="match status" value="1"/>
</dbReference>
<dbReference type="EMBL" id="CAXAMN010007136">
    <property type="protein sequence ID" value="CAK9020563.1"/>
    <property type="molecule type" value="Genomic_DNA"/>
</dbReference>
<evidence type="ECO:0000256" key="9">
    <source>
        <dbReference type="RuleBase" id="RU365049"/>
    </source>
</evidence>
<dbReference type="PROSITE" id="PS52002">
    <property type="entry name" value="SM"/>
    <property type="match status" value="1"/>
</dbReference>
<keyword evidence="8 9" id="KW-0687">Ribonucleoprotein</keyword>
<evidence type="ECO:0000313" key="12">
    <source>
        <dbReference type="Proteomes" id="UP001642484"/>
    </source>
</evidence>
<evidence type="ECO:0000256" key="8">
    <source>
        <dbReference type="ARBA" id="ARBA00023274"/>
    </source>
</evidence>
<keyword evidence="4 9" id="KW-0747">Spliceosome</keyword>
<sequence length="129" mass="14790">MVLPQAVLRSASHGPALVELKNGDSYSGTLVAVDNFMNIRLEDAVFTPRLEQKFEHMKECTIRGQFVKFIRFPDNILDRHALDGNIEQRVTLTCIQSPLMQFLARKRKRSTHVWSSMFFEVSALIVPKN</sequence>
<evidence type="ECO:0000256" key="5">
    <source>
        <dbReference type="ARBA" id="ARBA00022884"/>
    </source>
</evidence>
<organism evidence="11 12">
    <name type="scientific">Durusdinium trenchii</name>
    <dbReference type="NCBI Taxonomy" id="1381693"/>
    <lineage>
        <taxon>Eukaryota</taxon>
        <taxon>Sar</taxon>
        <taxon>Alveolata</taxon>
        <taxon>Dinophyceae</taxon>
        <taxon>Suessiales</taxon>
        <taxon>Symbiodiniaceae</taxon>
        <taxon>Durusdinium</taxon>
    </lineage>
</organism>
<comment type="caution">
    <text evidence="11">The sequence shown here is derived from an EMBL/GenBank/DDBJ whole genome shotgun (WGS) entry which is preliminary data.</text>
</comment>
<keyword evidence="12" id="KW-1185">Reference proteome</keyword>
<evidence type="ECO:0000256" key="7">
    <source>
        <dbReference type="ARBA" id="ARBA00023242"/>
    </source>
</evidence>
<dbReference type="InterPro" id="IPR001163">
    <property type="entry name" value="Sm_dom_euk/arc"/>
</dbReference>
<comment type="subcellular location">
    <subcellularLocation>
        <location evidence="1 9">Nucleus</location>
    </subcellularLocation>
</comment>
<keyword evidence="5 9" id="KW-0694">RNA-binding</keyword>
<evidence type="ECO:0000313" key="11">
    <source>
        <dbReference type="EMBL" id="CAK9020563.1"/>
    </source>
</evidence>
<name>A0ABP0K1E6_9DINO</name>
<keyword evidence="6 9" id="KW-0508">mRNA splicing</keyword>
<evidence type="ECO:0000256" key="6">
    <source>
        <dbReference type="ARBA" id="ARBA00023187"/>
    </source>
</evidence>
<dbReference type="InterPro" id="IPR047575">
    <property type="entry name" value="Sm"/>
</dbReference>
<accession>A0ABP0K1E6</accession>
<evidence type="ECO:0000256" key="1">
    <source>
        <dbReference type="ARBA" id="ARBA00004123"/>
    </source>
</evidence>
<dbReference type="SMART" id="SM00651">
    <property type="entry name" value="Sm"/>
    <property type="match status" value="1"/>
</dbReference>
<dbReference type="InterPro" id="IPR034101">
    <property type="entry name" value="Lsm4"/>
</dbReference>
<dbReference type="Proteomes" id="UP001642484">
    <property type="component" value="Unassembled WGS sequence"/>
</dbReference>
<protein>
    <recommendedName>
        <fullName evidence="9">U6 snRNA-associated Sm-like protein LSm4</fullName>
    </recommendedName>
</protein>
<feature type="domain" description="Sm" evidence="10">
    <location>
        <begin position="3"/>
        <end position="76"/>
    </location>
</feature>
<keyword evidence="3 9" id="KW-0507">mRNA processing</keyword>
<dbReference type="InterPro" id="IPR027141">
    <property type="entry name" value="LSm4/Sm_D1/D3"/>
</dbReference>
<evidence type="ECO:0000256" key="3">
    <source>
        <dbReference type="ARBA" id="ARBA00022664"/>
    </source>
</evidence>
<dbReference type="Pfam" id="PF01423">
    <property type="entry name" value="LSM"/>
    <property type="match status" value="1"/>
</dbReference>
<gene>
    <name evidence="9" type="primary">LSM4</name>
    <name evidence="11" type="ORF">CCMP2556_LOCUS14105</name>
</gene>
<dbReference type="Gene3D" id="2.30.30.100">
    <property type="match status" value="1"/>
</dbReference>
<dbReference type="InterPro" id="IPR010920">
    <property type="entry name" value="LSM_dom_sf"/>
</dbReference>
<proteinExistence type="inferred from homology"/>
<comment type="function">
    <text evidence="9">Binds specifically to the 3'-terminal U-tract of U6 snRNA.</text>
</comment>
<evidence type="ECO:0000256" key="2">
    <source>
        <dbReference type="ARBA" id="ARBA00006850"/>
    </source>
</evidence>
<comment type="similarity">
    <text evidence="2 9">Belongs to the snRNP Sm proteins family.</text>
</comment>
<dbReference type="SUPFAM" id="SSF50182">
    <property type="entry name" value="Sm-like ribonucleoproteins"/>
    <property type="match status" value="1"/>
</dbReference>
<evidence type="ECO:0000259" key="10">
    <source>
        <dbReference type="PROSITE" id="PS52002"/>
    </source>
</evidence>
<comment type="subunit">
    <text evidence="9">LSm subunits form a heteromer with a doughnut shape.</text>
</comment>
<dbReference type="PANTHER" id="PTHR23338">
    <property type="entry name" value="SMALL NUCLEAR RIBONUCLEOPROTEIN SM"/>
    <property type="match status" value="1"/>
</dbReference>
<reference evidence="11 12" key="1">
    <citation type="submission" date="2024-02" db="EMBL/GenBank/DDBJ databases">
        <authorList>
            <person name="Chen Y."/>
            <person name="Shah S."/>
            <person name="Dougan E. K."/>
            <person name="Thang M."/>
            <person name="Chan C."/>
        </authorList>
    </citation>
    <scope>NUCLEOTIDE SEQUENCE [LARGE SCALE GENOMIC DNA]</scope>
</reference>
<keyword evidence="7 9" id="KW-0539">Nucleus</keyword>
<evidence type="ECO:0000256" key="4">
    <source>
        <dbReference type="ARBA" id="ARBA00022728"/>
    </source>
</evidence>